<evidence type="ECO:0000256" key="2">
    <source>
        <dbReference type="ARBA" id="ARBA00022614"/>
    </source>
</evidence>
<protein>
    <submittedName>
        <fullName evidence="7">Uncharacterized protein</fullName>
    </submittedName>
</protein>
<dbReference type="Pfam" id="PF00560">
    <property type="entry name" value="LRR_1"/>
    <property type="match status" value="2"/>
</dbReference>
<dbReference type="EMBL" id="WJXA01000489">
    <property type="protein sequence ID" value="KAF7112480.1"/>
    <property type="molecule type" value="Genomic_DNA"/>
</dbReference>
<name>A0A834FYI8_RHOSS</name>
<dbReference type="PANTHER" id="PTHR27008:SF499">
    <property type="entry name" value="OS06G0581500 PROTEIN"/>
    <property type="match status" value="1"/>
</dbReference>
<dbReference type="AlphaFoldDB" id="A0A834FYI8"/>
<keyword evidence="4" id="KW-0677">Repeat</keyword>
<evidence type="ECO:0000256" key="3">
    <source>
        <dbReference type="ARBA" id="ARBA00022692"/>
    </source>
</evidence>
<dbReference type="PANTHER" id="PTHR27008">
    <property type="entry name" value="OS04G0122200 PROTEIN"/>
    <property type="match status" value="1"/>
</dbReference>
<dbReference type="InterPro" id="IPR001611">
    <property type="entry name" value="Leu-rich_rpt"/>
</dbReference>
<evidence type="ECO:0000256" key="5">
    <source>
        <dbReference type="ARBA" id="ARBA00022989"/>
    </source>
</evidence>
<dbReference type="InterPro" id="IPR051809">
    <property type="entry name" value="Plant_receptor-like_S/T_kinase"/>
</dbReference>
<keyword evidence="8" id="KW-1185">Reference proteome</keyword>
<sequence>MSSLSVVSLAVNHLQGTLTPDLGLALPNLQDFFIGLNRFYGPIPSSIGNASTLFRIDIGGNSINGPTPKSLGNLNDLEVFKTYDNPLGTYSGNELNNIMDTLSNCSNLRVLSSGANNLSGLLPHSIANLSKFLIELDLRENYISGSIPVGIENLLNLQFFTVVDNMFSENKLEERIPDSLGNCKRLLLIDLDSNKLTGMIPGPIFELSSLSIGLFLGRN</sequence>
<evidence type="ECO:0000256" key="6">
    <source>
        <dbReference type="ARBA" id="ARBA00023136"/>
    </source>
</evidence>
<dbReference type="OrthoDB" id="676979at2759"/>
<evidence type="ECO:0000256" key="1">
    <source>
        <dbReference type="ARBA" id="ARBA00004370"/>
    </source>
</evidence>
<reference evidence="7" key="1">
    <citation type="submission" date="2019-11" db="EMBL/GenBank/DDBJ databases">
        <authorList>
            <person name="Liu Y."/>
            <person name="Hou J."/>
            <person name="Li T.-Q."/>
            <person name="Guan C.-H."/>
            <person name="Wu X."/>
            <person name="Wu H.-Z."/>
            <person name="Ling F."/>
            <person name="Zhang R."/>
            <person name="Shi X.-G."/>
            <person name="Ren J.-P."/>
            <person name="Chen E.-F."/>
            <person name="Sun J.-M."/>
        </authorList>
    </citation>
    <scope>NUCLEOTIDE SEQUENCE</scope>
    <source>
        <strain evidence="7">Adult_tree_wgs_1</strain>
        <tissue evidence="7">Leaves</tissue>
    </source>
</reference>
<gene>
    <name evidence="7" type="ORF">RHSIM_RhsimUnG0225100</name>
</gene>
<keyword evidence="3" id="KW-0812">Transmembrane</keyword>
<proteinExistence type="predicted"/>
<keyword evidence="6" id="KW-0472">Membrane</keyword>
<dbReference type="GO" id="GO:0016020">
    <property type="term" value="C:membrane"/>
    <property type="evidence" value="ECO:0007669"/>
    <property type="project" value="UniProtKB-SubCell"/>
</dbReference>
<evidence type="ECO:0000313" key="7">
    <source>
        <dbReference type="EMBL" id="KAF7112480.1"/>
    </source>
</evidence>
<dbReference type="Proteomes" id="UP000626092">
    <property type="component" value="Unassembled WGS sequence"/>
</dbReference>
<organism evidence="7 8">
    <name type="scientific">Rhododendron simsii</name>
    <name type="common">Sims's rhododendron</name>
    <dbReference type="NCBI Taxonomy" id="118357"/>
    <lineage>
        <taxon>Eukaryota</taxon>
        <taxon>Viridiplantae</taxon>
        <taxon>Streptophyta</taxon>
        <taxon>Embryophyta</taxon>
        <taxon>Tracheophyta</taxon>
        <taxon>Spermatophyta</taxon>
        <taxon>Magnoliopsida</taxon>
        <taxon>eudicotyledons</taxon>
        <taxon>Gunneridae</taxon>
        <taxon>Pentapetalae</taxon>
        <taxon>asterids</taxon>
        <taxon>Ericales</taxon>
        <taxon>Ericaceae</taxon>
        <taxon>Ericoideae</taxon>
        <taxon>Rhodoreae</taxon>
        <taxon>Rhododendron</taxon>
    </lineage>
</organism>
<dbReference type="Gene3D" id="3.80.10.10">
    <property type="entry name" value="Ribonuclease Inhibitor"/>
    <property type="match status" value="2"/>
</dbReference>
<dbReference type="SUPFAM" id="SSF52058">
    <property type="entry name" value="L domain-like"/>
    <property type="match status" value="1"/>
</dbReference>
<comment type="subcellular location">
    <subcellularLocation>
        <location evidence="1">Membrane</location>
    </subcellularLocation>
</comment>
<comment type="caution">
    <text evidence="7">The sequence shown here is derived from an EMBL/GenBank/DDBJ whole genome shotgun (WGS) entry which is preliminary data.</text>
</comment>
<keyword evidence="5" id="KW-1133">Transmembrane helix</keyword>
<evidence type="ECO:0000256" key="4">
    <source>
        <dbReference type="ARBA" id="ARBA00022737"/>
    </source>
</evidence>
<keyword evidence="2" id="KW-0433">Leucine-rich repeat</keyword>
<dbReference type="InterPro" id="IPR032675">
    <property type="entry name" value="LRR_dom_sf"/>
</dbReference>
<evidence type="ECO:0000313" key="8">
    <source>
        <dbReference type="Proteomes" id="UP000626092"/>
    </source>
</evidence>
<accession>A0A834FYI8</accession>